<keyword evidence="3" id="KW-1185">Reference proteome</keyword>
<proteinExistence type="predicted"/>
<accession>A0A6M8T2R1</accession>
<organism evidence="2 3">
    <name type="scientific">Deefgea piscis</name>
    <dbReference type="NCBI Taxonomy" id="2739061"/>
    <lineage>
        <taxon>Bacteria</taxon>
        <taxon>Pseudomonadati</taxon>
        <taxon>Pseudomonadota</taxon>
        <taxon>Betaproteobacteria</taxon>
        <taxon>Neisseriales</taxon>
        <taxon>Chitinibacteraceae</taxon>
        <taxon>Deefgea</taxon>
    </lineage>
</organism>
<dbReference type="AlphaFoldDB" id="A0A6M8T2R1"/>
<dbReference type="RefSeq" id="WP_173534768.1">
    <property type="nucleotide sequence ID" value="NZ_CP054144.1"/>
</dbReference>
<feature type="compositionally biased region" description="Basic and acidic residues" evidence="1">
    <location>
        <begin position="1"/>
        <end position="17"/>
    </location>
</feature>
<evidence type="ECO:0000313" key="2">
    <source>
        <dbReference type="EMBL" id="QKJ68267.1"/>
    </source>
</evidence>
<geneLocation type="plasmid" evidence="2 3">
    <name>unnamed1</name>
</geneLocation>
<reference evidence="2 3" key="1">
    <citation type="submission" date="2020-05" db="EMBL/GenBank/DDBJ databases">
        <title>Complete genome sequence of Deefgea sp. D17.</title>
        <authorList>
            <person name="Bae J.-W."/>
            <person name="Han J.E."/>
        </authorList>
    </citation>
    <scope>NUCLEOTIDE SEQUENCE [LARGE SCALE GENOMIC DNA]</scope>
    <source>
        <strain evidence="2 3">D17</strain>
        <plasmid evidence="2 3">unnamed1</plasmid>
    </source>
</reference>
<gene>
    <name evidence="2" type="ORF">HQN60_15760</name>
</gene>
<dbReference type="Proteomes" id="UP000504844">
    <property type="component" value="Plasmid unnamed1"/>
</dbReference>
<feature type="region of interest" description="Disordered" evidence="1">
    <location>
        <begin position="1"/>
        <end position="50"/>
    </location>
</feature>
<evidence type="ECO:0000313" key="3">
    <source>
        <dbReference type="Proteomes" id="UP000504844"/>
    </source>
</evidence>
<keyword evidence="2" id="KW-0614">Plasmid</keyword>
<dbReference type="EMBL" id="CP054144">
    <property type="protein sequence ID" value="QKJ68267.1"/>
    <property type="molecule type" value="Genomic_DNA"/>
</dbReference>
<evidence type="ECO:0000256" key="1">
    <source>
        <dbReference type="SAM" id="MobiDB-lite"/>
    </source>
</evidence>
<dbReference type="KEGG" id="dee:HQN60_15760"/>
<sequence length="97" mass="10544">MRGKPDLSKLGSPKKDVNAFLDGAGADQAEKPATGDSKPDAAAVTTQPKEQKAFRLPVDLIVALRREAFERTEKTGTRVTETELVEDALRTYLKLSS</sequence>
<protein>
    <submittedName>
        <fullName evidence="2">Uncharacterized protein</fullName>
    </submittedName>
</protein>
<name>A0A6M8T2R1_9NEIS</name>